<gene>
    <name evidence="2" type="ORF">AQUSIP_24680</name>
</gene>
<accession>A0A5E4PL51</accession>
<feature type="compositionally biased region" description="Basic and acidic residues" evidence="1">
    <location>
        <begin position="162"/>
        <end position="178"/>
    </location>
</feature>
<evidence type="ECO:0000313" key="3">
    <source>
        <dbReference type="Proteomes" id="UP000324194"/>
    </source>
</evidence>
<evidence type="ECO:0000313" key="2">
    <source>
        <dbReference type="EMBL" id="VVC77141.1"/>
    </source>
</evidence>
<protein>
    <submittedName>
        <fullName evidence="2">Uncharacterized protein</fullName>
    </submittedName>
</protein>
<keyword evidence="3" id="KW-1185">Reference proteome</keyword>
<dbReference type="Proteomes" id="UP000324194">
    <property type="component" value="Chromosome 2"/>
</dbReference>
<proteinExistence type="predicted"/>
<dbReference type="AlphaFoldDB" id="A0A5E4PL51"/>
<dbReference type="OrthoDB" id="5637502at2"/>
<reference evidence="2 3" key="1">
    <citation type="submission" date="2019-08" db="EMBL/GenBank/DDBJ databases">
        <authorList>
            <person name="Guy L."/>
        </authorList>
    </citation>
    <scope>NUCLEOTIDE SEQUENCE [LARGE SCALE GENOMIC DNA]</scope>
    <source>
        <strain evidence="2 3">SGT-108</strain>
    </source>
</reference>
<name>A0A5E4PL51_9COXI</name>
<sequence length="277" mass="31074">MLEGSTLFNSLYLSIDPVQTEKKDGGGLVSCGPISVEFVKHVQCHPEVLQKLPVVTTDEEWVETIPVTRVSLHELGILPGNLGSLLTDEPRYIPNVEAIRLSHCQELGRLPDDQFNLANEGAQLGFDKDSHKKLQEWEDELNPPEPADDSLLQDFEEDIQSREIRDKQSSDAAPRDEPVSVQPASSYSGNRAVFFQPPQTSARSSVDPELTQQEALQRINNVVTTLNDISDRLLESLNSINRNLSRLSILNEMSINKKREEHASFDLSSHDSYRKAF</sequence>
<dbReference type="RefSeq" id="WP_148340535.1">
    <property type="nucleotide sequence ID" value="NZ_LR699120.1"/>
</dbReference>
<evidence type="ECO:0000256" key="1">
    <source>
        <dbReference type="SAM" id="MobiDB-lite"/>
    </source>
</evidence>
<dbReference type="KEGG" id="asip:AQUSIP_24680"/>
<organism evidence="2 3">
    <name type="scientific">Aquicella siphonis</name>
    <dbReference type="NCBI Taxonomy" id="254247"/>
    <lineage>
        <taxon>Bacteria</taxon>
        <taxon>Pseudomonadati</taxon>
        <taxon>Pseudomonadota</taxon>
        <taxon>Gammaproteobacteria</taxon>
        <taxon>Legionellales</taxon>
        <taxon>Coxiellaceae</taxon>
        <taxon>Aquicella</taxon>
    </lineage>
</organism>
<feature type="region of interest" description="Disordered" evidence="1">
    <location>
        <begin position="162"/>
        <end position="192"/>
    </location>
</feature>
<dbReference type="EMBL" id="LR699120">
    <property type="protein sequence ID" value="VVC77141.1"/>
    <property type="molecule type" value="Genomic_DNA"/>
</dbReference>